<sequence>MMRRTWLQRLPLWAAVLAPLLRPTGAHAQGNAQVWLRVRNSSQEAFTHVWQGLPQQGTDVDLGPLLPGDTSRWHALPATLAHYRKTRIQIGQRQFTHVTDTSFPGGRTTLAPGHYTFTYTLEGGALRLTVAAEPGASGTDRSHQKQ</sequence>
<dbReference type="Proteomes" id="UP000215441">
    <property type="component" value="Unassembled WGS sequence"/>
</dbReference>
<dbReference type="AlphaFoldDB" id="A0A235EH05"/>
<reference evidence="2 3" key="1">
    <citation type="submission" date="2017-07" db="EMBL/GenBank/DDBJ databases">
        <title>Acidovorax KNDSW TSA 6 genome sequence and assembly.</title>
        <authorList>
            <person name="Mayilraj S."/>
        </authorList>
    </citation>
    <scope>NUCLEOTIDE SEQUENCE [LARGE SCALE GENOMIC DNA]</scope>
    <source>
        <strain evidence="2 3">KNDSW-TSA6</strain>
    </source>
</reference>
<keyword evidence="3" id="KW-1185">Reference proteome</keyword>
<proteinExistence type="predicted"/>
<protein>
    <submittedName>
        <fullName evidence="2">Uncharacterized protein</fullName>
    </submittedName>
</protein>
<organism evidence="2 3">
    <name type="scientific">Acidovorax kalamii</name>
    <dbReference type="NCBI Taxonomy" id="2004485"/>
    <lineage>
        <taxon>Bacteria</taxon>
        <taxon>Pseudomonadati</taxon>
        <taxon>Pseudomonadota</taxon>
        <taxon>Betaproteobacteria</taxon>
        <taxon>Burkholderiales</taxon>
        <taxon>Comamonadaceae</taxon>
        <taxon>Acidovorax</taxon>
    </lineage>
</organism>
<keyword evidence="1" id="KW-0732">Signal</keyword>
<dbReference type="RefSeq" id="WP_094291329.1">
    <property type="nucleotide sequence ID" value="NZ_NOIG01000012.1"/>
</dbReference>
<evidence type="ECO:0000256" key="1">
    <source>
        <dbReference type="SAM" id="SignalP"/>
    </source>
</evidence>
<dbReference type="OrthoDB" id="8810251at2"/>
<feature type="chain" id="PRO_5012308374" evidence="1">
    <location>
        <begin position="29"/>
        <end position="146"/>
    </location>
</feature>
<gene>
    <name evidence="2" type="ORF">CBY09_20030</name>
</gene>
<accession>A0A235EH05</accession>
<dbReference type="EMBL" id="NOIG01000012">
    <property type="protein sequence ID" value="OYD48322.1"/>
    <property type="molecule type" value="Genomic_DNA"/>
</dbReference>
<comment type="caution">
    <text evidence="2">The sequence shown here is derived from an EMBL/GenBank/DDBJ whole genome shotgun (WGS) entry which is preliminary data.</text>
</comment>
<name>A0A235EH05_9BURK</name>
<feature type="signal peptide" evidence="1">
    <location>
        <begin position="1"/>
        <end position="28"/>
    </location>
</feature>
<evidence type="ECO:0000313" key="2">
    <source>
        <dbReference type="EMBL" id="OYD48322.1"/>
    </source>
</evidence>
<evidence type="ECO:0000313" key="3">
    <source>
        <dbReference type="Proteomes" id="UP000215441"/>
    </source>
</evidence>